<protein>
    <submittedName>
        <fullName evidence="2">(Mediterranean fruit fly) hypothetical protein</fullName>
    </submittedName>
</protein>
<dbReference type="EMBL" id="CAJHJT010000056">
    <property type="protein sequence ID" value="CAD7015009.1"/>
    <property type="molecule type" value="Genomic_DNA"/>
</dbReference>
<dbReference type="Proteomes" id="UP000606786">
    <property type="component" value="Unassembled WGS sequence"/>
</dbReference>
<keyword evidence="1" id="KW-1133">Transmembrane helix</keyword>
<keyword evidence="3" id="KW-1185">Reference proteome</keyword>
<gene>
    <name evidence="2" type="ORF">CCAP1982_LOCUS22966</name>
</gene>
<feature type="transmembrane region" description="Helical" evidence="1">
    <location>
        <begin position="64"/>
        <end position="85"/>
    </location>
</feature>
<reference evidence="2" key="1">
    <citation type="submission" date="2020-11" db="EMBL/GenBank/DDBJ databases">
        <authorList>
            <person name="Whitehead M."/>
        </authorList>
    </citation>
    <scope>NUCLEOTIDE SEQUENCE</scope>
    <source>
        <strain evidence="2">EGII</strain>
    </source>
</reference>
<name>A0A811VLB8_CERCA</name>
<comment type="caution">
    <text evidence="2">The sequence shown here is derived from an EMBL/GenBank/DDBJ whole genome shotgun (WGS) entry which is preliminary data.</text>
</comment>
<sequence>MQHDPLRNTCRTISNSFISMYTYVCTWLTCKKIYSYFVCLSIGHTTVSRIVLHTSKCNNINMGINFFLNLFPSFSFFFFCMHSPVQLSEQQQRNNQRCLA</sequence>
<proteinExistence type="predicted"/>
<keyword evidence="1" id="KW-0812">Transmembrane</keyword>
<keyword evidence="1" id="KW-0472">Membrane</keyword>
<evidence type="ECO:0000313" key="3">
    <source>
        <dbReference type="Proteomes" id="UP000606786"/>
    </source>
</evidence>
<evidence type="ECO:0000313" key="2">
    <source>
        <dbReference type="EMBL" id="CAD7015009.1"/>
    </source>
</evidence>
<dbReference type="AlphaFoldDB" id="A0A811VLB8"/>
<evidence type="ECO:0000256" key="1">
    <source>
        <dbReference type="SAM" id="Phobius"/>
    </source>
</evidence>
<accession>A0A811VLB8</accession>
<organism evidence="2 3">
    <name type="scientific">Ceratitis capitata</name>
    <name type="common">Mediterranean fruit fly</name>
    <name type="synonym">Tephritis capitata</name>
    <dbReference type="NCBI Taxonomy" id="7213"/>
    <lineage>
        <taxon>Eukaryota</taxon>
        <taxon>Metazoa</taxon>
        <taxon>Ecdysozoa</taxon>
        <taxon>Arthropoda</taxon>
        <taxon>Hexapoda</taxon>
        <taxon>Insecta</taxon>
        <taxon>Pterygota</taxon>
        <taxon>Neoptera</taxon>
        <taxon>Endopterygota</taxon>
        <taxon>Diptera</taxon>
        <taxon>Brachycera</taxon>
        <taxon>Muscomorpha</taxon>
        <taxon>Tephritoidea</taxon>
        <taxon>Tephritidae</taxon>
        <taxon>Ceratitis</taxon>
        <taxon>Ceratitis</taxon>
    </lineage>
</organism>